<comment type="caution">
    <text evidence="1">The sequence shown here is derived from an EMBL/GenBank/DDBJ whole genome shotgun (WGS) entry which is preliminary data.</text>
</comment>
<dbReference type="Proteomes" id="UP001301958">
    <property type="component" value="Unassembled WGS sequence"/>
</dbReference>
<reference evidence="1" key="1">
    <citation type="journal article" date="2023" name="Mol. Phylogenet. Evol.">
        <title>Genome-scale phylogeny and comparative genomics of the fungal order Sordariales.</title>
        <authorList>
            <person name="Hensen N."/>
            <person name="Bonometti L."/>
            <person name="Westerberg I."/>
            <person name="Brannstrom I.O."/>
            <person name="Guillou S."/>
            <person name="Cros-Aarteil S."/>
            <person name="Calhoun S."/>
            <person name="Haridas S."/>
            <person name="Kuo A."/>
            <person name="Mondo S."/>
            <person name="Pangilinan J."/>
            <person name="Riley R."/>
            <person name="LaButti K."/>
            <person name="Andreopoulos B."/>
            <person name="Lipzen A."/>
            <person name="Chen C."/>
            <person name="Yan M."/>
            <person name="Daum C."/>
            <person name="Ng V."/>
            <person name="Clum A."/>
            <person name="Steindorff A."/>
            <person name="Ohm R.A."/>
            <person name="Martin F."/>
            <person name="Silar P."/>
            <person name="Natvig D.O."/>
            <person name="Lalanne C."/>
            <person name="Gautier V."/>
            <person name="Ament-Velasquez S.L."/>
            <person name="Kruys A."/>
            <person name="Hutchinson M.I."/>
            <person name="Powell A.J."/>
            <person name="Barry K."/>
            <person name="Miller A.N."/>
            <person name="Grigoriev I.V."/>
            <person name="Debuchy R."/>
            <person name="Gladieux P."/>
            <person name="Hiltunen Thoren M."/>
            <person name="Johannesson H."/>
        </authorList>
    </citation>
    <scope>NUCLEOTIDE SEQUENCE</scope>
    <source>
        <strain evidence="1">CBS 990.96</strain>
    </source>
</reference>
<keyword evidence="2" id="KW-1185">Reference proteome</keyword>
<organism evidence="1 2">
    <name type="scientific">Podospora fimiseda</name>
    <dbReference type="NCBI Taxonomy" id="252190"/>
    <lineage>
        <taxon>Eukaryota</taxon>
        <taxon>Fungi</taxon>
        <taxon>Dikarya</taxon>
        <taxon>Ascomycota</taxon>
        <taxon>Pezizomycotina</taxon>
        <taxon>Sordariomycetes</taxon>
        <taxon>Sordariomycetidae</taxon>
        <taxon>Sordariales</taxon>
        <taxon>Podosporaceae</taxon>
        <taxon>Podospora</taxon>
    </lineage>
</organism>
<protein>
    <submittedName>
        <fullName evidence="1">Uncharacterized protein</fullName>
    </submittedName>
</protein>
<gene>
    <name evidence="1" type="ORF">QBC38DRAFT_451398</name>
</gene>
<evidence type="ECO:0000313" key="1">
    <source>
        <dbReference type="EMBL" id="KAK4231383.1"/>
    </source>
</evidence>
<name>A0AAN7BYP7_9PEZI</name>
<reference evidence="1" key="2">
    <citation type="submission" date="2023-05" db="EMBL/GenBank/DDBJ databases">
        <authorList>
            <consortium name="Lawrence Berkeley National Laboratory"/>
            <person name="Steindorff A."/>
            <person name="Hensen N."/>
            <person name="Bonometti L."/>
            <person name="Westerberg I."/>
            <person name="Brannstrom I.O."/>
            <person name="Guillou S."/>
            <person name="Cros-Aarteil S."/>
            <person name="Calhoun S."/>
            <person name="Haridas S."/>
            <person name="Kuo A."/>
            <person name="Mondo S."/>
            <person name="Pangilinan J."/>
            <person name="Riley R."/>
            <person name="Labutti K."/>
            <person name="Andreopoulos B."/>
            <person name="Lipzen A."/>
            <person name="Chen C."/>
            <person name="Yanf M."/>
            <person name="Daum C."/>
            <person name="Ng V."/>
            <person name="Clum A."/>
            <person name="Ohm R."/>
            <person name="Martin F."/>
            <person name="Silar P."/>
            <person name="Natvig D."/>
            <person name="Lalanne C."/>
            <person name="Gautier V."/>
            <person name="Ament-Velasquez S.L."/>
            <person name="Kruys A."/>
            <person name="Hutchinson M.I."/>
            <person name="Powell A.J."/>
            <person name="Barry K."/>
            <person name="Miller A.N."/>
            <person name="Grigoriev I.V."/>
            <person name="Debuchy R."/>
            <person name="Gladieux P."/>
            <person name="Thoren M.H."/>
            <person name="Johannesson H."/>
        </authorList>
    </citation>
    <scope>NUCLEOTIDE SEQUENCE</scope>
    <source>
        <strain evidence="1">CBS 990.96</strain>
    </source>
</reference>
<proteinExistence type="predicted"/>
<dbReference type="EMBL" id="MU865293">
    <property type="protein sequence ID" value="KAK4231383.1"/>
    <property type="molecule type" value="Genomic_DNA"/>
</dbReference>
<evidence type="ECO:0000313" key="2">
    <source>
        <dbReference type="Proteomes" id="UP001301958"/>
    </source>
</evidence>
<dbReference type="AlphaFoldDB" id="A0AAN7BYP7"/>
<accession>A0AAN7BYP7</accession>
<sequence>MSGDRIGDRSLSSFSTHFAGKFVAEKDENPHRVQSPAKRMFSRNISTSEYTGKSKVLQFILGMEIYGDTGKRQNFKLLYCVNQNTAVNDFTIDLSKLFNELEALLPDILRSPSLLRLHAIETKDHDFIAATERLPQDALDEQVFNALPWTYKPCWTTALRIINDFVVSSFNNENSVQVLGKEDLIEINPCPGWFAGSNIPRAPEGIRYGGRLEHDIMNSTVLLSLFIPWERFQRRSDSLHALSLWEELSQGLSPRFQQVIKSAALLHPSNW</sequence>